<comment type="caution">
    <text evidence="3">The sequence shown here is derived from an EMBL/GenBank/DDBJ whole genome shotgun (WGS) entry which is preliminary data.</text>
</comment>
<organism evidence="3 4">
    <name type="scientific">Nannocystis bainbridge</name>
    <dbReference type="NCBI Taxonomy" id="2995303"/>
    <lineage>
        <taxon>Bacteria</taxon>
        <taxon>Pseudomonadati</taxon>
        <taxon>Myxococcota</taxon>
        <taxon>Polyangia</taxon>
        <taxon>Nannocystales</taxon>
        <taxon>Nannocystaceae</taxon>
        <taxon>Nannocystis</taxon>
    </lineage>
</organism>
<feature type="signal peptide" evidence="2">
    <location>
        <begin position="1"/>
        <end position="19"/>
    </location>
</feature>
<feature type="region of interest" description="Disordered" evidence="1">
    <location>
        <begin position="822"/>
        <end position="859"/>
    </location>
</feature>
<evidence type="ECO:0000313" key="3">
    <source>
        <dbReference type="EMBL" id="MDC0720748.1"/>
    </source>
</evidence>
<evidence type="ECO:0008006" key="5">
    <source>
        <dbReference type="Google" id="ProtNLM"/>
    </source>
</evidence>
<dbReference type="Proteomes" id="UP001221686">
    <property type="component" value="Unassembled WGS sequence"/>
</dbReference>
<proteinExistence type="predicted"/>
<sequence length="905" mass="94834">MLLALVLALVAPTSGTAEIAGERHRALTGPPLEVAAPTPWVERRELSFRPVDGGLQLRGRWTIRSFGAGWFSGLLFAGSPGLRVVSARWGAAPATLKVDAEGATIVAGRVAGSVELVVEAFVPGDPTREAVALELLPAVRGTIVASAPAGLTPGLRVDGAAALTVGEKQWSGARAIALAFVTPPAPAADRPPMVVAKVGIGVTVGDAELRGRARAVWEVRRGEVAKLELETAGLGGDLEVVGVNVRGFVREGDRVRVELQAPVRDRVELELRWSAPIGKAAESRVNLPRVAPVGVFHSEVALQLARDGEVEAVPEAPGWSYVAASTLPAWAQGLVEGTATTALVQQGSAAAGSLSLLRFVPLEGPPVVVDVAAYTIATSREGRALVRAHYEVRNERAAHLRVTPPAGFKVIGVRVGGQTAAPARARDGSWIVPLLRSVETVTGLLSFPVEVILLGESGAWRRRETRALQLPTLDAPVAVSRLTLHLPPGYRSRKHAGDGDVVAAFTRGEGITYGLGVGEVGAAQADMVFQDAVQAWMRNDFGAAQDKLDALRGMGAKNENIARLQSNLDVVAGKSSVSQDMSLQRRVREQAKARAYADVQAQVALKQQAEEERARGDYAASASSYQQALAVGDKLAQLEQSESVDQKWTNAALAKEYQQVQSKSSAVRAGRRAKKPGKMAKSAGSSVYDFESDDVAGALVRPDGGDAKAAADEVEAPREVAVRDAAKVPADAVEKPPEVAVNAEPAPTDEAEVAGGELAGGVEPPSATTPAPVAPRARDFTAVVDVVPLKAAPGVAVDSAMPVVRTAAEVVVVQRRAGLRSRRGSVRSRDSLDTKFKAERERREPPGAKDSPNLAGMPTPTVHASALSVVVPAVGEAVRYQRLLLPAGAAYAVEISAKEPLIAKE</sequence>
<dbReference type="EMBL" id="JAQNDL010000003">
    <property type="protein sequence ID" value="MDC0720748.1"/>
    <property type="molecule type" value="Genomic_DNA"/>
</dbReference>
<keyword evidence="2" id="KW-0732">Signal</keyword>
<protein>
    <recommendedName>
        <fullName evidence="5">VIT domain-containing protein</fullName>
    </recommendedName>
</protein>
<evidence type="ECO:0000256" key="2">
    <source>
        <dbReference type="SAM" id="SignalP"/>
    </source>
</evidence>
<feature type="chain" id="PRO_5046941020" description="VIT domain-containing protein" evidence="2">
    <location>
        <begin position="20"/>
        <end position="905"/>
    </location>
</feature>
<feature type="compositionally biased region" description="Basic and acidic residues" evidence="1">
    <location>
        <begin position="827"/>
        <end position="847"/>
    </location>
</feature>
<accession>A0ABT5E5M7</accession>
<gene>
    <name evidence="3" type="ORF">POL25_27835</name>
</gene>
<keyword evidence="4" id="KW-1185">Reference proteome</keyword>
<reference evidence="3 4" key="1">
    <citation type="submission" date="2022-11" db="EMBL/GenBank/DDBJ databases">
        <title>Minimal conservation of predation-associated metabolite biosynthetic gene clusters underscores biosynthetic potential of Myxococcota including descriptions for ten novel species: Archangium lansinium sp. nov., Myxococcus landrumus sp. nov., Nannocystis bai.</title>
        <authorList>
            <person name="Ahearne A."/>
            <person name="Stevens C."/>
            <person name="Dowd S."/>
        </authorList>
    </citation>
    <scope>NUCLEOTIDE SEQUENCE [LARGE SCALE GENOMIC DNA]</scope>
    <source>
        <strain evidence="3 4">BB15-2</strain>
    </source>
</reference>
<feature type="region of interest" description="Disordered" evidence="1">
    <location>
        <begin position="729"/>
        <end position="749"/>
    </location>
</feature>
<evidence type="ECO:0000256" key="1">
    <source>
        <dbReference type="SAM" id="MobiDB-lite"/>
    </source>
</evidence>
<name>A0ABT5E5M7_9BACT</name>
<dbReference type="RefSeq" id="WP_272089257.1">
    <property type="nucleotide sequence ID" value="NZ_JAQNDL010000003.1"/>
</dbReference>
<evidence type="ECO:0000313" key="4">
    <source>
        <dbReference type="Proteomes" id="UP001221686"/>
    </source>
</evidence>